<name>A0A0W0VMF9_9GAMM</name>
<accession>A0A0W0VMF9</accession>
<evidence type="ECO:0000259" key="5">
    <source>
        <dbReference type="PROSITE" id="PS51635"/>
    </source>
</evidence>
<feature type="active site" description="Proton acceptor" evidence="4">
    <location>
        <position position="196"/>
    </location>
</feature>
<dbReference type="EMBL" id="LNYK01000016">
    <property type="protein sequence ID" value="KTD21306.1"/>
    <property type="molecule type" value="Genomic_DNA"/>
</dbReference>
<dbReference type="PROSITE" id="PS51635">
    <property type="entry name" value="PNPLA"/>
    <property type="match status" value="1"/>
</dbReference>
<keyword evidence="7" id="KW-1185">Reference proteome</keyword>
<gene>
    <name evidence="6" type="ORF">Llon_1404</name>
</gene>
<keyword evidence="2 4" id="KW-0442">Lipid degradation</keyword>
<protein>
    <submittedName>
        <fullName evidence="6">Esterase</fullName>
    </submittedName>
</protein>
<keyword evidence="3 4" id="KW-0443">Lipid metabolism</keyword>
<dbReference type="InterPro" id="IPR002641">
    <property type="entry name" value="PNPLA_dom"/>
</dbReference>
<feature type="active site" description="Nucleophile" evidence="4">
    <location>
        <position position="44"/>
    </location>
</feature>
<organism evidence="6 7">
    <name type="scientific">Legionella londiniensis</name>
    <dbReference type="NCBI Taxonomy" id="45068"/>
    <lineage>
        <taxon>Bacteria</taxon>
        <taxon>Pseudomonadati</taxon>
        <taxon>Pseudomonadota</taxon>
        <taxon>Gammaproteobacteria</taxon>
        <taxon>Legionellales</taxon>
        <taxon>Legionellaceae</taxon>
        <taxon>Legionella</taxon>
    </lineage>
</organism>
<proteinExistence type="predicted"/>
<sequence>MAQKQKNLNLALQGGGAHGALTWGILDKLLEDGRVRFDAISATSAGAMNAVILAHGLIKGGNDGAREALHEFWKRVSEVGEFFSPVRLTPIEEFFGVKPEQSISFYFFDLMQRMFTPSQLNPANFNPLRDILVDQVDFAKIRDTGLVKVFISATNVKTGKIKIFTNNELSADAVMASACLPFIFPTVEIDGEFYWDGGYMGNPALFPLIYNSLCPDILILHINPINRDQLPENATDILNRMNEISFNSSLLREMRVIAFISRLLDEGKIKPEYRKEMKRVYMHAIRSDITMQSYSVASKLLPSWKFLKSLYEEGRREAEDWLKQHYRHIGKKASIDINEYL</sequence>
<dbReference type="AlphaFoldDB" id="A0A0W0VMF9"/>
<dbReference type="GO" id="GO:0016787">
    <property type="term" value="F:hydrolase activity"/>
    <property type="evidence" value="ECO:0007669"/>
    <property type="project" value="UniProtKB-UniRule"/>
</dbReference>
<dbReference type="InterPro" id="IPR050301">
    <property type="entry name" value="NTE"/>
</dbReference>
<feature type="short sequence motif" description="DGA/G" evidence="4">
    <location>
        <begin position="196"/>
        <end position="198"/>
    </location>
</feature>
<dbReference type="InterPro" id="IPR016035">
    <property type="entry name" value="Acyl_Trfase/lysoPLipase"/>
</dbReference>
<evidence type="ECO:0000313" key="7">
    <source>
        <dbReference type="Proteomes" id="UP000054997"/>
    </source>
</evidence>
<evidence type="ECO:0000256" key="1">
    <source>
        <dbReference type="ARBA" id="ARBA00022801"/>
    </source>
</evidence>
<dbReference type="OrthoDB" id="9807112at2"/>
<dbReference type="STRING" id="45068.Llon_1404"/>
<evidence type="ECO:0000313" key="6">
    <source>
        <dbReference type="EMBL" id="KTD21306.1"/>
    </source>
</evidence>
<reference evidence="6 7" key="1">
    <citation type="submission" date="2015-11" db="EMBL/GenBank/DDBJ databases">
        <title>Genomic analysis of 38 Legionella species identifies large and diverse effector repertoires.</title>
        <authorList>
            <person name="Burstein D."/>
            <person name="Amaro F."/>
            <person name="Zusman T."/>
            <person name="Lifshitz Z."/>
            <person name="Cohen O."/>
            <person name="Gilbert J.A."/>
            <person name="Pupko T."/>
            <person name="Shuman H.A."/>
            <person name="Segal G."/>
        </authorList>
    </citation>
    <scope>NUCLEOTIDE SEQUENCE [LARGE SCALE GENOMIC DNA]</scope>
    <source>
        <strain evidence="6 7">ATCC 49505</strain>
    </source>
</reference>
<dbReference type="PANTHER" id="PTHR14226">
    <property type="entry name" value="NEUROPATHY TARGET ESTERASE/SWISS CHEESE D.MELANOGASTER"/>
    <property type="match status" value="1"/>
</dbReference>
<dbReference type="SUPFAM" id="SSF52151">
    <property type="entry name" value="FabD/lysophospholipase-like"/>
    <property type="match status" value="1"/>
</dbReference>
<comment type="caution">
    <text evidence="4">Lacks conserved residue(s) required for the propagation of feature annotation.</text>
</comment>
<evidence type="ECO:0000256" key="4">
    <source>
        <dbReference type="PROSITE-ProRule" id="PRU01161"/>
    </source>
</evidence>
<evidence type="ECO:0000256" key="3">
    <source>
        <dbReference type="ARBA" id="ARBA00023098"/>
    </source>
</evidence>
<comment type="caution">
    <text evidence="6">The sequence shown here is derived from an EMBL/GenBank/DDBJ whole genome shotgun (WGS) entry which is preliminary data.</text>
</comment>
<feature type="domain" description="PNPLA" evidence="5">
    <location>
        <begin position="10"/>
        <end position="209"/>
    </location>
</feature>
<keyword evidence="1 4" id="KW-0378">Hydrolase</keyword>
<dbReference type="PANTHER" id="PTHR14226:SF78">
    <property type="entry name" value="SLR0060 PROTEIN"/>
    <property type="match status" value="1"/>
</dbReference>
<dbReference type="Pfam" id="PF01734">
    <property type="entry name" value="Patatin"/>
    <property type="match status" value="1"/>
</dbReference>
<dbReference type="Gene3D" id="3.40.1090.10">
    <property type="entry name" value="Cytosolic phospholipase A2 catalytic domain"/>
    <property type="match status" value="2"/>
</dbReference>
<evidence type="ECO:0000256" key="2">
    <source>
        <dbReference type="ARBA" id="ARBA00022963"/>
    </source>
</evidence>
<dbReference type="Proteomes" id="UP000054997">
    <property type="component" value="Unassembled WGS sequence"/>
</dbReference>
<feature type="short sequence motif" description="GXGXXG" evidence="4">
    <location>
        <begin position="14"/>
        <end position="19"/>
    </location>
</feature>
<dbReference type="RefSeq" id="WP_058529386.1">
    <property type="nucleotide sequence ID" value="NZ_CAAAHZ010000003.1"/>
</dbReference>
<dbReference type="PATRIC" id="fig|45068.5.peg.1516"/>
<dbReference type="GO" id="GO:0016042">
    <property type="term" value="P:lipid catabolic process"/>
    <property type="evidence" value="ECO:0007669"/>
    <property type="project" value="UniProtKB-UniRule"/>
</dbReference>